<evidence type="ECO:0000313" key="2">
    <source>
        <dbReference type="Proteomes" id="UP001595632"/>
    </source>
</evidence>
<accession>A0ABV7GU82</accession>
<comment type="caution">
    <text evidence="1">The sequence shown here is derived from an EMBL/GenBank/DDBJ whole genome shotgun (WGS) entry which is preliminary data.</text>
</comment>
<evidence type="ECO:0000313" key="1">
    <source>
        <dbReference type="EMBL" id="MFC3145214.1"/>
    </source>
</evidence>
<keyword evidence="2" id="KW-1185">Reference proteome</keyword>
<dbReference type="EMBL" id="JBHRTB010000010">
    <property type="protein sequence ID" value="MFC3145214.1"/>
    <property type="molecule type" value="Genomic_DNA"/>
</dbReference>
<dbReference type="Proteomes" id="UP001595632">
    <property type="component" value="Unassembled WGS sequence"/>
</dbReference>
<name>A0ABV7GU82_9RHOB</name>
<dbReference type="Pfam" id="PF08811">
    <property type="entry name" value="DUF1800"/>
    <property type="match status" value="1"/>
</dbReference>
<dbReference type="RefSeq" id="WP_275634587.1">
    <property type="nucleotide sequence ID" value="NZ_JARGYD010000010.1"/>
</dbReference>
<reference evidence="2" key="1">
    <citation type="journal article" date="2019" name="Int. J. Syst. Evol. Microbiol.">
        <title>The Global Catalogue of Microorganisms (GCM) 10K type strain sequencing project: providing services to taxonomists for standard genome sequencing and annotation.</title>
        <authorList>
            <consortium name="The Broad Institute Genomics Platform"/>
            <consortium name="The Broad Institute Genome Sequencing Center for Infectious Disease"/>
            <person name="Wu L."/>
            <person name="Ma J."/>
        </authorList>
    </citation>
    <scope>NUCLEOTIDE SEQUENCE [LARGE SCALE GENOMIC DNA]</scope>
    <source>
        <strain evidence="2">KCTC 52366</strain>
    </source>
</reference>
<protein>
    <submittedName>
        <fullName evidence="1">DUF1800 family protein</fullName>
    </submittedName>
</protein>
<proteinExistence type="predicted"/>
<sequence length="462" mass="49961">MTVFDGPIGPETYALIRFGYGFPARDAATGRRAMLRGLTGPDRMRRAFPKAGLPEAAAMGADYLAAQRDLRKDVPGADARRKAAWRTIRAAQYHGLLTDFARIADTDTPFRERLVHFWANHFATRTKGRQSHACGPAFLDEAIRPHIAGRFADLLKAAVTHPVMLAFLDQTTSVGPNSKANAKGRRGLNENLAREVLELHTLGVGAGYTQTDVTEFAELLTGLTFNLKRDTATVFKSKWAEPGAETVLGVRYGGKGKAKLGDIHAALDDLSVHPATALHVSRKIAAHFTADTPDPALVATMETAWRDTGGDLLAVYGAMLKHKAAWSGFGAKVKLPQELLASAMRGLGLSGADILRTKYGRGRDWLMRPLVAMGQSYLGPADPSGFPDEAAAWVQPYGLAQRITWAMATVRSVPVKGLQPDRFARDLLGDAVSGRLLQAVSRAETREDGLGLALASAEFNRR</sequence>
<gene>
    <name evidence="1" type="ORF">ACFOGP_21010</name>
</gene>
<organism evidence="1 2">
    <name type="scientific">Psychromarinibacter halotolerans</name>
    <dbReference type="NCBI Taxonomy" id="1775175"/>
    <lineage>
        <taxon>Bacteria</taxon>
        <taxon>Pseudomonadati</taxon>
        <taxon>Pseudomonadota</taxon>
        <taxon>Alphaproteobacteria</taxon>
        <taxon>Rhodobacterales</taxon>
        <taxon>Paracoccaceae</taxon>
        <taxon>Psychromarinibacter</taxon>
    </lineage>
</organism>
<dbReference type="InterPro" id="IPR014917">
    <property type="entry name" value="DUF1800"/>
</dbReference>